<organism evidence="1 2">
    <name type="scientific">Herbidospora galbida</name>
    <dbReference type="NCBI Taxonomy" id="2575442"/>
    <lineage>
        <taxon>Bacteria</taxon>
        <taxon>Bacillati</taxon>
        <taxon>Actinomycetota</taxon>
        <taxon>Actinomycetes</taxon>
        <taxon>Streptosporangiales</taxon>
        <taxon>Streptosporangiaceae</taxon>
        <taxon>Herbidospora</taxon>
    </lineage>
</organism>
<sequence>MTKFNYFSAADDAEAAAVHGWWDARLRAVAGPWSRSGALWNWDDVDEITEALVTLRDLAARTAARHHRLYCLITL</sequence>
<name>A0A4U3MPW5_9ACTN</name>
<dbReference type="AlphaFoldDB" id="A0A4U3MPW5"/>
<protein>
    <submittedName>
        <fullName evidence="1">Uncharacterized protein</fullName>
    </submittedName>
</protein>
<evidence type="ECO:0000313" key="2">
    <source>
        <dbReference type="Proteomes" id="UP000308705"/>
    </source>
</evidence>
<dbReference type="Proteomes" id="UP000308705">
    <property type="component" value="Unassembled WGS sequence"/>
</dbReference>
<comment type="caution">
    <text evidence="1">The sequence shown here is derived from an EMBL/GenBank/DDBJ whole genome shotgun (WGS) entry which is preliminary data.</text>
</comment>
<reference evidence="1 2" key="1">
    <citation type="submission" date="2019-04" db="EMBL/GenBank/DDBJ databases">
        <title>Herbidospora sp. NEAU-GS14.nov., a novel actinomycete isolated from soil.</title>
        <authorList>
            <person name="Han L."/>
        </authorList>
    </citation>
    <scope>NUCLEOTIDE SEQUENCE [LARGE SCALE GENOMIC DNA]</scope>
    <source>
        <strain evidence="1 2">NEAU-GS14</strain>
    </source>
</reference>
<gene>
    <name evidence="1" type="ORF">FDA94_03285</name>
</gene>
<accession>A0A4U3MPW5</accession>
<dbReference type="RefSeq" id="WP_137245543.1">
    <property type="nucleotide sequence ID" value="NZ_SZQA01000002.1"/>
</dbReference>
<dbReference type="EMBL" id="SZQA01000002">
    <property type="protein sequence ID" value="TKK90802.1"/>
    <property type="molecule type" value="Genomic_DNA"/>
</dbReference>
<proteinExistence type="predicted"/>
<evidence type="ECO:0000313" key="1">
    <source>
        <dbReference type="EMBL" id="TKK90802.1"/>
    </source>
</evidence>
<keyword evidence="2" id="KW-1185">Reference proteome</keyword>